<gene>
    <name evidence="3" type="ORF">SEPCBS57363_003650</name>
</gene>
<dbReference type="Pfam" id="PF14031">
    <property type="entry name" value="D-ser_dehydrat"/>
    <property type="match status" value="1"/>
</dbReference>
<reference evidence="3 4" key="1">
    <citation type="submission" date="2024-01" db="EMBL/GenBank/DDBJ databases">
        <authorList>
            <person name="Allen C."/>
            <person name="Tagirdzhanova G."/>
        </authorList>
    </citation>
    <scope>NUCLEOTIDE SEQUENCE [LARGE SCALE GENOMIC DNA]</scope>
    <source>
        <strain evidence="3 4">CBS 573.63</strain>
    </source>
</reference>
<dbReference type="InterPro" id="IPR042208">
    <property type="entry name" value="D-ser_dehydrat-like_sf"/>
</dbReference>
<dbReference type="SMART" id="SM01119">
    <property type="entry name" value="D-ser_dehydrat"/>
    <property type="match status" value="1"/>
</dbReference>
<name>A0ABP0DQE5_9PEZI</name>
<accession>A0ABP0DQE5</accession>
<feature type="domain" description="D-serine dehydratase-like" evidence="2">
    <location>
        <begin position="332"/>
        <end position="470"/>
    </location>
</feature>
<dbReference type="SUPFAM" id="SSF51419">
    <property type="entry name" value="PLP-binding barrel"/>
    <property type="match status" value="1"/>
</dbReference>
<proteinExistence type="predicted"/>
<evidence type="ECO:0000259" key="2">
    <source>
        <dbReference type="SMART" id="SM01119"/>
    </source>
</evidence>
<evidence type="ECO:0000313" key="4">
    <source>
        <dbReference type="Proteomes" id="UP001642501"/>
    </source>
</evidence>
<dbReference type="PANTHER" id="PTHR28004:SF2">
    <property type="entry name" value="D-SERINE DEHYDRATASE"/>
    <property type="match status" value="1"/>
</dbReference>
<dbReference type="InterPro" id="IPR051466">
    <property type="entry name" value="D-amino_acid_metab_enzyme"/>
</dbReference>
<dbReference type="InterPro" id="IPR026956">
    <property type="entry name" value="D-ser_dehydrat-like_dom"/>
</dbReference>
<dbReference type="EMBL" id="CAWUOM010000060">
    <property type="protein sequence ID" value="CAK7269532.1"/>
    <property type="molecule type" value="Genomic_DNA"/>
</dbReference>
<protein>
    <recommendedName>
        <fullName evidence="2">D-serine dehydratase-like domain-containing protein</fullName>
    </recommendedName>
</protein>
<dbReference type="InterPro" id="IPR029066">
    <property type="entry name" value="PLP-binding_barrel"/>
</dbReference>
<dbReference type="PANTHER" id="PTHR28004">
    <property type="entry name" value="ZGC:162816-RELATED"/>
    <property type="match status" value="1"/>
</dbReference>
<comment type="caution">
    <text evidence="3">The sequence shown here is derived from an EMBL/GenBank/DDBJ whole genome shotgun (WGS) entry which is preliminary data.</text>
</comment>
<organism evidence="3 4">
    <name type="scientific">Sporothrix epigloea</name>
    <dbReference type="NCBI Taxonomy" id="1892477"/>
    <lineage>
        <taxon>Eukaryota</taxon>
        <taxon>Fungi</taxon>
        <taxon>Dikarya</taxon>
        <taxon>Ascomycota</taxon>
        <taxon>Pezizomycotina</taxon>
        <taxon>Sordariomycetes</taxon>
        <taxon>Sordariomycetidae</taxon>
        <taxon>Ophiostomatales</taxon>
        <taxon>Ophiostomataceae</taxon>
        <taxon>Sporothrix</taxon>
    </lineage>
</organism>
<dbReference type="Gene3D" id="2.40.37.20">
    <property type="entry name" value="D-serine dehydratase-like domain"/>
    <property type="match status" value="1"/>
</dbReference>
<sequence>MDWRSLIGKQLGDHVIPTPAAVLDRAVVKRNCSNMLKAVRAMNLGWRAHIKTHKTVELTRLQVGDELPVQLIASTLLEAEKVLPLLQSYQQAGRPVNLLYGFPLYASAVPRLAEVARQLGSKGVSVLVDHPDQVVIAQQLAQEAATSVCAFIKIDVGSHRAGAIPGSPQCTAVIQAMLSAHASADSELFLHGFYCHAGHSYDARVPWAAMAHLVSEFTLLGEAASAVQKMAENMLSSANATLRLVLSVGASPTAATLQHPELGGTASTDSKVDTDSPDSTQNVASLRTKLANLASEGYTLEVHAGVQPVLDLQQLATHSWDPAGSAETDDLAMTILVDVASVYAGRGAKNSDEVLVNAGCLALGREAVKNVPVTPGSGPIYAGWGIVRPWLSNSSMVTPGADFPRLPPADAKEGWWQVDRISQEHGILSWAGGSVSSSPALTPQLGQRLSIWPNHACIASACFGYYLVTDSTSEDPNRVVDVWERWTGW</sequence>
<evidence type="ECO:0000256" key="1">
    <source>
        <dbReference type="SAM" id="MobiDB-lite"/>
    </source>
</evidence>
<feature type="region of interest" description="Disordered" evidence="1">
    <location>
        <begin position="256"/>
        <end position="280"/>
    </location>
</feature>
<keyword evidence="4" id="KW-1185">Reference proteome</keyword>
<evidence type="ECO:0000313" key="3">
    <source>
        <dbReference type="EMBL" id="CAK7269532.1"/>
    </source>
</evidence>
<dbReference type="Gene3D" id="3.20.20.10">
    <property type="entry name" value="Alanine racemase"/>
    <property type="match status" value="1"/>
</dbReference>
<dbReference type="Proteomes" id="UP001642501">
    <property type="component" value="Unassembled WGS sequence"/>
</dbReference>